<dbReference type="FunFam" id="3.30.160.60:FF:002254">
    <property type="entry name" value="Zinc finger protein 540"/>
    <property type="match status" value="2"/>
</dbReference>
<feature type="domain" description="C2H2-type" evidence="14">
    <location>
        <begin position="525"/>
        <end position="552"/>
    </location>
</feature>
<keyword evidence="9" id="KW-0238">DNA-binding</keyword>
<reference evidence="17" key="1">
    <citation type="submission" date="2025-08" db="UniProtKB">
        <authorList>
            <consortium name="RefSeq"/>
        </authorList>
    </citation>
    <scope>IDENTIFICATION</scope>
    <source>
        <tissue evidence="17">Meat</tissue>
    </source>
</reference>
<keyword evidence="10" id="KW-0804">Transcription</keyword>
<dbReference type="FunFam" id="3.30.160.60:FF:002179">
    <property type="entry name" value="Zinc finger protein 961"/>
    <property type="match status" value="1"/>
</dbReference>
<keyword evidence="8" id="KW-0805">Transcription regulation</keyword>
<feature type="domain" description="C2H2-type" evidence="14">
    <location>
        <begin position="469"/>
        <end position="496"/>
    </location>
</feature>
<name>A0A341BFN3_NEOAA</name>
<dbReference type="Pfam" id="PF01352">
    <property type="entry name" value="KRAB"/>
    <property type="match status" value="1"/>
</dbReference>
<feature type="domain" description="C2H2-type" evidence="14">
    <location>
        <begin position="279"/>
        <end position="306"/>
    </location>
</feature>
<evidence type="ECO:0000313" key="16">
    <source>
        <dbReference type="Proteomes" id="UP000252040"/>
    </source>
</evidence>
<evidence type="ECO:0000256" key="8">
    <source>
        <dbReference type="ARBA" id="ARBA00023015"/>
    </source>
</evidence>
<dbReference type="GO" id="GO:0008270">
    <property type="term" value="F:zinc ion binding"/>
    <property type="evidence" value="ECO:0007669"/>
    <property type="project" value="UniProtKB-KW"/>
</dbReference>
<dbReference type="KEGG" id="nasi:112400190"/>
<feature type="domain" description="KRAB" evidence="15">
    <location>
        <begin position="140"/>
        <end position="213"/>
    </location>
</feature>
<dbReference type="InterPro" id="IPR036236">
    <property type="entry name" value="Znf_C2H2_sf"/>
</dbReference>
<dbReference type="SMART" id="SM00355">
    <property type="entry name" value="ZnF_C2H2"/>
    <property type="match status" value="10"/>
</dbReference>
<dbReference type="InterPro" id="IPR013087">
    <property type="entry name" value="Znf_C2H2_type"/>
</dbReference>
<evidence type="ECO:0000256" key="3">
    <source>
        <dbReference type="ARBA" id="ARBA00006991"/>
    </source>
</evidence>
<dbReference type="PANTHER" id="PTHR24393:SF143">
    <property type="entry name" value="ENDOTHELIAL ZINC FINGER PROTEIN INDUCED BY TUMOR NECROSIS FACTOR ALPHA"/>
    <property type="match status" value="1"/>
</dbReference>
<evidence type="ECO:0000313" key="17">
    <source>
        <dbReference type="RefSeq" id="XP_024601601.1"/>
    </source>
</evidence>
<feature type="domain" description="C2H2-type" evidence="14">
    <location>
        <begin position="385"/>
        <end position="412"/>
    </location>
</feature>
<feature type="region of interest" description="Disordered" evidence="13">
    <location>
        <begin position="70"/>
        <end position="90"/>
    </location>
</feature>
<keyword evidence="5" id="KW-0677">Repeat</keyword>
<dbReference type="PROSITE" id="PS50157">
    <property type="entry name" value="ZINC_FINGER_C2H2_2"/>
    <property type="match status" value="10"/>
</dbReference>
<comment type="function">
    <text evidence="1">May be involved in transcriptional regulation.</text>
</comment>
<dbReference type="FunFam" id="3.30.160.60:FF:000371">
    <property type="entry name" value="Zinc finger protein 555"/>
    <property type="match status" value="1"/>
</dbReference>
<organism evidence="16 17">
    <name type="scientific">Neophocaena asiaeorientalis asiaeorientalis</name>
    <name type="common">Yangtze finless porpoise</name>
    <name type="synonym">Neophocaena phocaenoides subsp. asiaeorientalis</name>
    <dbReference type="NCBI Taxonomy" id="1706337"/>
    <lineage>
        <taxon>Eukaryota</taxon>
        <taxon>Metazoa</taxon>
        <taxon>Chordata</taxon>
        <taxon>Craniata</taxon>
        <taxon>Vertebrata</taxon>
        <taxon>Euteleostomi</taxon>
        <taxon>Mammalia</taxon>
        <taxon>Eutheria</taxon>
        <taxon>Laurasiatheria</taxon>
        <taxon>Artiodactyla</taxon>
        <taxon>Whippomorpha</taxon>
        <taxon>Cetacea</taxon>
        <taxon>Odontoceti</taxon>
        <taxon>Phocoenidae</taxon>
        <taxon>Neophocaena</taxon>
    </lineage>
</organism>
<dbReference type="GO" id="GO:0000978">
    <property type="term" value="F:RNA polymerase II cis-regulatory region sequence-specific DNA binding"/>
    <property type="evidence" value="ECO:0007669"/>
    <property type="project" value="TreeGrafter"/>
</dbReference>
<protein>
    <submittedName>
        <fullName evidence="17">Zinc finger protein 77-like isoform X1</fullName>
    </submittedName>
</protein>
<feature type="domain" description="C2H2-type" evidence="14">
    <location>
        <begin position="357"/>
        <end position="384"/>
    </location>
</feature>
<feature type="domain" description="C2H2-type" evidence="14">
    <location>
        <begin position="581"/>
        <end position="608"/>
    </location>
</feature>
<dbReference type="PANTHER" id="PTHR24393">
    <property type="entry name" value="ZINC FINGER PROTEIN"/>
    <property type="match status" value="1"/>
</dbReference>
<feature type="domain" description="C2H2-type" evidence="14">
    <location>
        <begin position="497"/>
        <end position="524"/>
    </location>
</feature>
<keyword evidence="16" id="KW-1185">Reference proteome</keyword>
<keyword evidence="11" id="KW-0539">Nucleus</keyword>
<dbReference type="SUPFAM" id="SSF109640">
    <property type="entry name" value="KRAB domain (Kruppel-associated box)"/>
    <property type="match status" value="1"/>
</dbReference>
<dbReference type="STRING" id="1706337.A0A341BFN3"/>
<dbReference type="PROSITE" id="PS00028">
    <property type="entry name" value="ZINC_FINGER_C2H2_1"/>
    <property type="match status" value="8"/>
</dbReference>
<feature type="domain" description="C2H2-type" evidence="14">
    <location>
        <begin position="413"/>
        <end position="440"/>
    </location>
</feature>
<evidence type="ECO:0000256" key="2">
    <source>
        <dbReference type="ARBA" id="ARBA00004123"/>
    </source>
</evidence>
<gene>
    <name evidence="17" type="primary">LOC112400190</name>
</gene>
<dbReference type="SMART" id="SM00349">
    <property type="entry name" value="KRAB"/>
    <property type="match status" value="1"/>
</dbReference>
<dbReference type="CDD" id="cd07765">
    <property type="entry name" value="KRAB_A-box"/>
    <property type="match status" value="1"/>
</dbReference>
<evidence type="ECO:0000256" key="13">
    <source>
        <dbReference type="SAM" id="MobiDB-lite"/>
    </source>
</evidence>
<dbReference type="PROSITE" id="PS50805">
    <property type="entry name" value="KRAB"/>
    <property type="match status" value="1"/>
</dbReference>
<dbReference type="Gene3D" id="3.30.160.60">
    <property type="entry name" value="Classic Zinc Finger"/>
    <property type="match status" value="9"/>
</dbReference>
<evidence type="ECO:0000256" key="7">
    <source>
        <dbReference type="ARBA" id="ARBA00022833"/>
    </source>
</evidence>
<dbReference type="SUPFAM" id="SSF57667">
    <property type="entry name" value="beta-beta-alpha zinc fingers"/>
    <property type="match status" value="6"/>
</dbReference>
<evidence type="ECO:0000256" key="9">
    <source>
        <dbReference type="ARBA" id="ARBA00023125"/>
    </source>
</evidence>
<dbReference type="Pfam" id="PF13465">
    <property type="entry name" value="zf-H2C2_2"/>
    <property type="match status" value="1"/>
</dbReference>
<dbReference type="Pfam" id="PF00096">
    <property type="entry name" value="zf-C2H2"/>
    <property type="match status" value="4"/>
</dbReference>
<evidence type="ECO:0000256" key="10">
    <source>
        <dbReference type="ARBA" id="ARBA00023163"/>
    </source>
</evidence>
<dbReference type="Proteomes" id="UP000252040">
    <property type="component" value="Unplaced"/>
</dbReference>
<dbReference type="RefSeq" id="XP_024601601.1">
    <property type="nucleotide sequence ID" value="XM_024745833.1"/>
</dbReference>
<evidence type="ECO:0000256" key="6">
    <source>
        <dbReference type="ARBA" id="ARBA00022771"/>
    </source>
</evidence>
<evidence type="ECO:0000256" key="1">
    <source>
        <dbReference type="ARBA" id="ARBA00003767"/>
    </source>
</evidence>
<dbReference type="FunFam" id="3.30.160.60:FF:001203">
    <property type="entry name" value="zinc finger protein 668"/>
    <property type="match status" value="1"/>
</dbReference>
<dbReference type="GO" id="GO:0001228">
    <property type="term" value="F:DNA-binding transcription activator activity, RNA polymerase II-specific"/>
    <property type="evidence" value="ECO:0007669"/>
    <property type="project" value="TreeGrafter"/>
</dbReference>
<dbReference type="InParanoid" id="A0A341BFN3"/>
<feature type="domain" description="C2H2-type" evidence="14">
    <location>
        <begin position="441"/>
        <end position="468"/>
    </location>
</feature>
<dbReference type="Pfam" id="PF13912">
    <property type="entry name" value="zf-C2H2_6"/>
    <property type="match status" value="2"/>
</dbReference>
<comment type="subcellular location">
    <subcellularLocation>
        <location evidence="2">Nucleus</location>
    </subcellularLocation>
</comment>
<feature type="domain" description="C2H2-type" evidence="14">
    <location>
        <begin position="553"/>
        <end position="580"/>
    </location>
</feature>
<evidence type="ECO:0000259" key="15">
    <source>
        <dbReference type="PROSITE" id="PS50805"/>
    </source>
</evidence>
<dbReference type="InterPro" id="IPR036051">
    <property type="entry name" value="KRAB_dom_sf"/>
</dbReference>
<sequence>MPQGVPRPEPVLHGAQFPGRRISHACPCALSFGGRGGVWLNCPMSGDWAGSGQSKQDRMGLGGLSIKAGAGQGLLSNQSPGPEEGGRRARSQPAEVFLRLCELVLRGFRCRVPVGLTCPGRRVAPRTLRRTRKEAQMDSVVFEDVAVNFTAEEWALLDLAQRKLYRDVMLETFRNLASVGSCSQVKTSRSSAHWDILETGLCSEEKVVRFTRNDSMSFLGENWAYHNMQDQHLTQERHLRNNLVESLCEGKEGHQCLETLNQIIDFTVHKSYWTGIQPHQCIKCGKAFRDHSFQKNQQRSHPGHKHYPCEERGQAFSCMLCLSPPRETDIVEKPEKHQDAGRASKRCVKSDRGKQSLECKKFGKALTCPSSFQEHERGHYGQKIHMCEVCGKSFSYYCQLTRHVRTHTGEKPYECKECGKAFTRISHFREHVRMHTGEKPYECKQCGKAFSWCTYLREHMRTHSGEKPYECKQCGKAFPYLKSLQGHVRIHTGEKPYVCKECGKSYSCPKYFRKHVRTHSGVKPYECTECGKAFITSSSLREHMKTHSEEKPYQCQQCGKAFRYPRSLQGHMLTHSEGKPYECQQCEKAYRCLISLQRHMKTHTGEKF</sequence>
<dbReference type="GO" id="GO:0005634">
    <property type="term" value="C:nucleus"/>
    <property type="evidence" value="ECO:0007669"/>
    <property type="project" value="UniProtKB-SubCell"/>
</dbReference>
<accession>A0A341BFN3</accession>
<dbReference type="AlphaFoldDB" id="A0A341BFN3"/>
<comment type="similarity">
    <text evidence="3">Belongs to the krueppel C2H2-type zinc-finger protein family.</text>
</comment>
<dbReference type="FunFam" id="3.30.160.60:FF:000156">
    <property type="entry name" value="Zinc finger protein 568"/>
    <property type="match status" value="1"/>
</dbReference>
<dbReference type="FunFam" id="3.30.160.60:FF:001498">
    <property type="entry name" value="Zinc finger protein 404"/>
    <property type="match status" value="1"/>
</dbReference>
<evidence type="ECO:0000259" key="14">
    <source>
        <dbReference type="PROSITE" id="PS50157"/>
    </source>
</evidence>
<evidence type="ECO:0000256" key="5">
    <source>
        <dbReference type="ARBA" id="ARBA00022737"/>
    </source>
</evidence>
<dbReference type="GeneID" id="112400190"/>
<proteinExistence type="inferred from homology"/>
<evidence type="ECO:0000256" key="11">
    <source>
        <dbReference type="ARBA" id="ARBA00023242"/>
    </source>
</evidence>
<keyword evidence="4" id="KW-0479">Metal-binding</keyword>
<dbReference type="Gene3D" id="6.10.140.140">
    <property type="match status" value="1"/>
</dbReference>
<evidence type="ECO:0000256" key="4">
    <source>
        <dbReference type="ARBA" id="ARBA00022723"/>
    </source>
</evidence>
<keyword evidence="7" id="KW-0862">Zinc</keyword>
<dbReference type="InterPro" id="IPR001909">
    <property type="entry name" value="KRAB"/>
</dbReference>
<keyword evidence="6 12" id="KW-0863">Zinc-finger</keyword>
<dbReference type="FunFam" id="3.30.160.60:FF:001146">
    <property type="entry name" value="Zinc finger protein 555"/>
    <property type="match status" value="1"/>
</dbReference>
<evidence type="ECO:0000256" key="12">
    <source>
        <dbReference type="PROSITE-ProRule" id="PRU00042"/>
    </source>
</evidence>